<feature type="domain" description="Tyr recombinase" evidence="4">
    <location>
        <begin position="3"/>
        <end position="188"/>
    </location>
</feature>
<dbReference type="STRING" id="48256.CLHUN_02500"/>
<evidence type="ECO:0000259" key="4">
    <source>
        <dbReference type="PROSITE" id="PS51898"/>
    </source>
</evidence>
<dbReference type="AlphaFoldDB" id="A0A1V4SRF5"/>
<dbReference type="InterPro" id="IPR002104">
    <property type="entry name" value="Integrase_catalytic"/>
</dbReference>
<reference evidence="5 6" key="1">
    <citation type="submission" date="2017-03" db="EMBL/GenBank/DDBJ databases">
        <title>Genome sequence of Clostridium hungatei DSM 14427.</title>
        <authorList>
            <person name="Poehlein A."/>
            <person name="Daniel R."/>
        </authorList>
    </citation>
    <scope>NUCLEOTIDE SEQUENCE [LARGE SCALE GENOMIC DNA]</scope>
    <source>
        <strain evidence="5 6">DSM 14427</strain>
    </source>
</reference>
<evidence type="ECO:0000313" key="6">
    <source>
        <dbReference type="Proteomes" id="UP000191554"/>
    </source>
</evidence>
<accession>A0A1V4SRF5</accession>
<dbReference type="RefSeq" id="WP_080062747.1">
    <property type="nucleotide sequence ID" value="NZ_MZGX01000001.1"/>
</dbReference>
<keyword evidence="6" id="KW-1185">Reference proteome</keyword>
<evidence type="ECO:0000256" key="3">
    <source>
        <dbReference type="ARBA" id="ARBA00023172"/>
    </source>
</evidence>
<dbReference type="InterPro" id="IPR050090">
    <property type="entry name" value="Tyrosine_recombinase_XerCD"/>
</dbReference>
<name>A0A1V4SRF5_RUMHU</name>
<evidence type="ECO:0000256" key="1">
    <source>
        <dbReference type="ARBA" id="ARBA00008857"/>
    </source>
</evidence>
<dbReference type="OrthoDB" id="283809at2"/>
<comment type="caution">
    <text evidence="5">The sequence shown here is derived from an EMBL/GenBank/DDBJ whole genome shotgun (WGS) entry which is preliminary data.</text>
</comment>
<organism evidence="5 6">
    <name type="scientific">Ruminiclostridium hungatei</name>
    <name type="common">Clostridium hungatei</name>
    <dbReference type="NCBI Taxonomy" id="48256"/>
    <lineage>
        <taxon>Bacteria</taxon>
        <taxon>Bacillati</taxon>
        <taxon>Bacillota</taxon>
        <taxon>Clostridia</taxon>
        <taxon>Eubacteriales</taxon>
        <taxon>Oscillospiraceae</taxon>
        <taxon>Ruminiclostridium</taxon>
    </lineage>
</organism>
<dbReference type="EMBL" id="MZGX01000001">
    <property type="protein sequence ID" value="OPX46434.1"/>
    <property type="molecule type" value="Genomic_DNA"/>
</dbReference>
<sequence>MLKLPKIIDQKSVKKMLAQINADCPTGARNYAIIIMMYRAGLRVQEICDLGLSDCNFETGLIYVQQGKGGKDRYVPMDDDIEKSLKAWFAVRPESQLVFCTLEGGQLMQRYIREVCYRISEKAGVFIQDGAVKKPVSPHKLRHTFLTEVLREGTVNIREVQELAGHSSLNTTMVYTHVVMDELQEKIKKRKGIT</sequence>
<evidence type="ECO:0000313" key="5">
    <source>
        <dbReference type="EMBL" id="OPX46434.1"/>
    </source>
</evidence>
<dbReference type="PANTHER" id="PTHR30349:SF41">
    <property type="entry name" value="INTEGRASE_RECOMBINASE PROTEIN MJ0367-RELATED"/>
    <property type="match status" value="1"/>
</dbReference>
<gene>
    <name evidence="5" type="primary">xerC_2</name>
    <name evidence="5" type="ORF">CLHUN_02500</name>
</gene>
<dbReference type="GO" id="GO:0003677">
    <property type="term" value="F:DNA binding"/>
    <property type="evidence" value="ECO:0007669"/>
    <property type="project" value="UniProtKB-KW"/>
</dbReference>
<dbReference type="SUPFAM" id="SSF56349">
    <property type="entry name" value="DNA breaking-rejoining enzymes"/>
    <property type="match status" value="1"/>
</dbReference>
<dbReference type="InterPro" id="IPR011010">
    <property type="entry name" value="DNA_brk_join_enz"/>
</dbReference>
<proteinExistence type="inferred from homology"/>
<dbReference type="PANTHER" id="PTHR30349">
    <property type="entry name" value="PHAGE INTEGRASE-RELATED"/>
    <property type="match status" value="1"/>
</dbReference>
<keyword evidence="3" id="KW-0233">DNA recombination</keyword>
<dbReference type="Pfam" id="PF00589">
    <property type="entry name" value="Phage_integrase"/>
    <property type="match status" value="1"/>
</dbReference>
<dbReference type="Proteomes" id="UP000191554">
    <property type="component" value="Unassembled WGS sequence"/>
</dbReference>
<comment type="similarity">
    <text evidence="1">Belongs to the 'phage' integrase family.</text>
</comment>
<evidence type="ECO:0000256" key="2">
    <source>
        <dbReference type="ARBA" id="ARBA00023125"/>
    </source>
</evidence>
<dbReference type="GO" id="GO:0006310">
    <property type="term" value="P:DNA recombination"/>
    <property type="evidence" value="ECO:0007669"/>
    <property type="project" value="UniProtKB-KW"/>
</dbReference>
<dbReference type="PROSITE" id="PS51898">
    <property type="entry name" value="TYR_RECOMBINASE"/>
    <property type="match status" value="1"/>
</dbReference>
<dbReference type="InterPro" id="IPR013762">
    <property type="entry name" value="Integrase-like_cat_sf"/>
</dbReference>
<dbReference type="GO" id="GO:0015074">
    <property type="term" value="P:DNA integration"/>
    <property type="evidence" value="ECO:0007669"/>
    <property type="project" value="InterPro"/>
</dbReference>
<protein>
    <submittedName>
        <fullName evidence="5">Tyrosine recombinase XerC</fullName>
    </submittedName>
</protein>
<keyword evidence="2" id="KW-0238">DNA-binding</keyword>
<dbReference type="Gene3D" id="1.10.443.10">
    <property type="entry name" value="Intergrase catalytic core"/>
    <property type="match status" value="1"/>
</dbReference>